<reference evidence="2" key="3">
    <citation type="submission" date="2019-06" db="EMBL/GenBank/DDBJ databases">
        <authorList>
            <person name="Le Quere A."/>
            <person name="Colella S."/>
        </authorList>
    </citation>
    <scope>NUCLEOTIDE SEQUENCE</scope>
    <source>
        <strain evidence="2">EmedicaeMD41</strain>
    </source>
</reference>
<sequence length="167" mass="18153">MTVSTKVDVIDAVLGLDSSSPVHALRERRAKLKHFTQTSYEAAFTPSDPGNFSFAMRAALAARMAGHWRSAELQAHYKELLEERGSTPGLQAIADPGLVPEGDERLATILAHVDLVTLKPREATRANIEALYAVGLDDRDIVTLAGLIAFVNYQVLVVAGVKMLRDN</sequence>
<reference evidence="1 3" key="2">
    <citation type="journal article" date="2018" name="FEMS Microbiol. Ecol.">
        <title>Co-invading symbiotic mutualists of Medicago polymorpha retain high ancestral diversity and contain diverse accessory genomes.</title>
        <authorList>
            <person name="Porter S.S."/>
            <person name="Faber-Hammond J.J."/>
            <person name="Friesen M.L."/>
        </authorList>
    </citation>
    <scope>NUCLEOTIDE SEQUENCE [LARGE SCALE GENOMIC DNA]</scope>
    <source>
        <strain evidence="1 3">Str16</strain>
    </source>
</reference>
<proteinExistence type="predicted"/>
<name>A0A508X091_9HYPH</name>
<reference evidence="1" key="1">
    <citation type="submission" date="2017-04" db="EMBL/GenBank/DDBJ databases">
        <authorList>
            <person name="Porter S."/>
            <person name="Friesen M.L."/>
            <person name="Faber-Hammond J."/>
        </authorList>
    </citation>
    <scope>NUCLEOTIDE SEQUENCE</scope>
    <source>
        <strain evidence="1">Str16</strain>
    </source>
</reference>
<dbReference type="NCBIfam" id="TIGR04029">
    <property type="entry name" value="CMD_Avi_7170"/>
    <property type="match status" value="1"/>
</dbReference>
<evidence type="ECO:0000313" key="3">
    <source>
        <dbReference type="Proteomes" id="UP001190825"/>
    </source>
</evidence>
<protein>
    <submittedName>
        <fullName evidence="1">CMD domain protein</fullName>
    </submittedName>
</protein>
<dbReference type="EMBL" id="NBUC01000011">
    <property type="protein sequence ID" value="PLU09116.1"/>
    <property type="molecule type" value="Genomic_DNA"/>
</dbReference>
<dbReference type="Proteomes" id="UP000507954">
    <property type="component" value="Unassembled WGS sequence"/>
</dbReference>
<organism evidence="2">
    <name type="scientific">Sinorhizobium medicae</name>
    <dbReference type="NCBI Taxonomy" id="110321"/>
    <lineage>
        <taxon>Bacteria</taxon>
        <taxon>Pseudomonadati</taxon>
        <taxon>Pseudomonadota</taxon>
        <taxon>Alphaproteobacteria</taxon>
        <taxon>Hyphomicrobiales</taxon>
        <taxon>Rhizobiaceae</taxon>
        <taxon>Sinorhizobium/Ensifer group</taxon>
        <taxon>Sinorhizobium</taxon>
    </lineage>
</organism>
<dbReference type="AlphaFoldDB" id="A0A508X091"/>
<dbReference type="Gene3D" id="1.20.1290.10">
    <property type="entry name" value="AhpD-like"/>
    <property type="match status" value="1"/>
</dbReference>
<dbReference type="InterPro" id="IPR023982">
    <property type="entry name" value="CHP04029_CMD-like"/>
</dbReference>
<dbReference type="RefSeq" id="WP_018010248.1">
    <property type="nucleotide sequence ID" value="NZ_ATYC01000008.1"/>
</dbReference>
<dbReference type="InterPro" id="IPR029032">
    <property type="entry name" value="AhpD-like"/>
</dbReference>
<accession>A0A508X091</accession>
<keyword evidence="3" id="KW-1185">Reference proteome</keyword>
<dbReference type="SUPFAM" id="SSF69118">
    <property type="entry name" value="AhpD-like"/>
    <property type="match status" value="1"/>
</dbReference>
<dbReference type="Proteomes" id="UP001190825">
    <property type="component" value="Unassembled WGS sequence"/>
</dbReference>
<evidence type="ECO:0000313" key="1">
    <source>
        <dbReference type="EMBL" id="PLU09116.1"/>
    </source>
</evidence>
<evidence type="ECO:0000313" key="2">
    <source>
        <dbReference type="EMBL" id="VTZ63228.1"/>
    </source>
</evidence>
<gene>
    <name evidence="1" type="ORF">BMJ33_01585</name>
    <name evidence="2" type="ORF">EMEDMD4_490155</name>
</gene>
<dbReference type="EMBL" id="CABFNB010000116">
    <property type="protein sequence ID" value="VTZ63228.1"/>
    <property type="molecule type" value="Genomic_DNA"/>
</dbReference>